<dbReference type="InterPro" id="IPR029063">
    <property type="entry name" value="SAM-dependent_MTases_sf"/>
</dbReference>
<keyword evidence="3" id="KW-0808">Transferase</keyword>
<dbReference type="GO" id="GO:0032259">
    <property type="term" value="P:methylation"/>
    <property type="evidence" value="ECO:0007669"/>
    <property type="project" value="UniProtKB-KW"/>
</dbReference>
<evidence type="ECO:0000313" key="4">
    <source>
        <dbReference type="Proteomes" id="UP000323505"/>
    </source>
</evidence>
<accession>A0A5D3FU88</accession>
<dbReference type="Pfam" id="PF13847">
    <property type="entry name" value="Methyltransf_31"/>
    <property type="match status" value="1"/>
</dbReference>
<dbReference type="Gene3D" id="3.40.50.150">
    <property type="entry name" value="Vaccinia Virus protein VP39"/>
    <property type="match status" value="1"/>
</dbReference>
<name>A0A5D3FU88_9ACTN</name>
<reference evidence="3 4" key="1">
    <citation type="submission" date="2019-08" db="EMBL/GenBank/DDBJ databases">
        <title>Actinomadura sp. nov. CYP1-5 isolated from mountain soil.</title>
        <authorList>
            <person name="Songsumanus A."/>
            <person name="Kuncharoen N."/>
            <person name="Kudo T."/>
            <person name="Yuki M."/>
            <person name="Igarashi Y."/>
            <person name="Tanasupawat S."/>
        </authorList>
    </citation>
    <scope>NUCLEOTIDE SEQUENCE [LARGE SCALE GENOMIC DNA]</scope>
    <source>
        <strain evidence="3 4">CYP1-5</strain>
    </source>
</reference>
<protein>
    <submittedName>
        <fullName evidence="3">Methyltransferase domain-containing protein</fullName>
    </submittedName>
</protein>
<evidence type="ECO:0000259" key="2">
    <source>
        <dbReference type="Pfam" id="PF13847"/>
    </source>
</evidence>
<evidence type="ECO:0000256" key="1">
    <source>
        <dbReference type="SAM" id="MobiDB-lite"/>
    </source>
</evidence>
<keyword evidence="4" id="KW-1185">Reference proteome</keyword>
<sequence length="337" mass="37541">MGLPERRQGRQRRVQPGGDHQPHDRQQAPRDRRRRLETHRDRSGSLQVLPAQWSRLRCLTQGGVASWSRERIEGTSVRNPVNDPGPTSYEAELRRHNEVLRRACGVQVDEHVLDIGCGAGETTRQAARIARSGSALGVDVSVRAIERARELAQAEGLGNVAFECADAQVHSFPQERFDLVTSRFGTMFFADPVAAFTNIGRALRPSGGRLVMMVWQSHERNEWDEAIHQALETVHAEQGPDAFSLADPASVKQILRDAGFTGVDFTDVREPVYYGHDVDAALAWACGFTSTSETLKRLDATAATRAIGRLREMLAAHMMDDGVWFDSRAWIVTARRP</sequence>
<dbReference type="AlphaFoldDB" id="A0A5D3FU88"/>
<dbReference type="InterPro" id="IPR050447">
    <property type="entry name" value="Erg6_SMT_methyltransf"/>
</dbReference>
<dbReference type="CDD" id="cd02440">
    <property type="entry name" value="AdoMet_MTases"/>
    <property type="match status" value="1"/>
</dbReference>
<dbReference type="PANTHER" id="PTHR44068:SF11">
    <property type="entry name" value="GERANYL DIPHOSPHATE 2-C-METHYLTRANSFERASE"/>
    <property type="match status" value="1"/>
</dbReference>
<dbReference type="Proteomes" id="UP000323505">
    <property type="component" value="Unassembled WGS sequence"/>
</dbReference>
<gene>
    <name evidence="3" type="ORF">FXF68_09265</name>
</gene>
<keyword evidence="3" id="KW-0489">Methyltransferase</keyword>
<dbReference type="SUPFAM" id="SSF53335">
    <property type="entry name" value="S-adenosyl-L-methionine-dependent methyltransferases"/>
    <property type="match status" value="1"/>
</dbReference>
<proteinExistence type="predicted"/>
<dbReference type="GO" id="GO:0008168">
    <property type="term" value="F:methyltransferase activity"/>
    <property type="evidence" value="ECO:0007669"/>
    <property type="project" value="UniProtKB-KW"/>
</dbReference>
<dbReference type="InterPro" id="IPR025714">
    <property type="entry name" value="Methyltranfer_dom"/>
</dbReference>
<feature type="domain" description="Methyltransferase" evidence="2">
    <location>
        <begin position="109"/>
        <end position="230"/>
    </location>
</feature>
<feature type="region of interest" description="Disordered" evidence="1">
    <location>
        <begin position="1"/>
        <end position="45"/>
    </location>
</feature>
<feature type="compositionally biased region" description="Basic and acidic residues" evidence="1">
    <location>
        <begin position="20"/>
        <end position="30"/>
    </location>
</feature>
<comment type="caution">
    <text evidence="3">The sequence shown here is derived from an EMBL/GenBank/DDBJ whole genome shotgun (WGS) entry which is preliminary data.</text>
</comment>
<organism evidence="3 4">
    <name type="scientific">Actinomadura decatromicini</name>
    <dbReference type="NCBI Taxonomy" id="2604572"/>
    <lineage>
        <taxon>Bacteria</taxon>
        <taxon>Bacillati</taxon>
        <taxon>Actinomycetota</taxon>
        <taxon>Actinomycetes</taxon>
        <taxon>Streptosporangiales</taxon>
        <taxon>Thermomonosporaceae</taxon>
        <taxon>Actinomadura</taxon>
    </lineage>
</organism>
<evidence type="ECO:0000313" key="3">
    <source>
        <dbReference type="EMBL" id="TYK50675.1"/>
    </source>
</evidence>
<dbReference type="PANTHER" id="PTHR44068">
    <property type="entry name" value="ZGC:194242"/>
    <property type="match status" value="1"/>
</dbReference>
<dbReference type="EMBL" id="VSRQ01000002">
    <property type="protein sequence ID" value="TYK50675.1"/>
    <property type="molecule type" value="Genomic_DNA"/>
</dbReference>